<feature type="transmembrane region" description="Helical" evidence="1">
    <location>
        <begin position="263"/>
        <end position="287"/>
    </location>
</feature>
<dbReference type="GeneID" id="91090642"/>
<keyword evidence="1" id="KW-0812">Transmembrane</keyword>
<accession>A0AAJ8JZ32</accession>
<evidence type="ECO:0000256" key="1">
    <source>
        <dbReference type="SAM" id="Phobius"/>
    </source>
</evidence>
<reference evidence="2" key="3">
    <citation type="submission" date="2024-01" db="EMBL/GenBank/DDBJ databases">
        <authorList>
            <person name="Coelho M.A."/>
            <person name="David-Palma M."/>
            <person name="Shea T."/>
            <person name="Sun S."/>
            <person name="Cuomo C.A."/>
            <person name="Heitman J."/>
        </authorList>
    </citation>
    <scope>NUCLEOTIDE SEQUENCE</scope>
    <source>
        <strain evidence="2">CBS 7841</strain>
    </source>
</reference>
<sequence length="420" mass="48041">MATANDSSMTLVSILSATALGLSIHHAYKYDKCKCLIPQRKEWFRVLLTWMLLTSNIFLFCWGAGWCWVKYKLKWVYIPGIGSMPYPPQLYTQKYHHINVVLMIAFNIAFSLQTSLNAEEGLYWYHLMKAVQQPKFPRSWFTSSFFYIWIVTTVVSTTLQCGMGWIRKGKIDLVHQMSVVMSVDGIIELIVAICASVVIWKFPTFLANVNASGAGPDVRARLHFFHEANKVRTFFRALYAVCMVILGIDGLTTKKRIAHIPLLNDLIAQIIFGSFFFMLLISIVLYLPRSWVPENVRQKNIMVAGQAAQRFQQTQTISQPALINLLREGGHWQADDIPEMDQDEDAPYKLQDSGLYGSKEPLTEPIQIWQDKQETRGLRVLPALDSFTSPFAVQIHEPPIPTDLRIRVEQEVQYDAADRV</sequence>
<keyword evidence="1" id="KW-0472">Membrane</keyword>
<dbReference type="RefSeq" id="XP_066071878.1">
    <property type="nucleotide sequence ID" value="XM_066215781.1"/>
</dbReference>
<gene>
    <name evidence="2" type="ORF">L203_106434</name>
</gene>
<dbReference type="AlphaFoldDB" id="A0AAJ8JZ32"/>
<name>A0AAJ8JZ32_9TREE</name>
<feature type="transmembrane region" description="Helical" evidence="1">
    <location>
        <begin position="178"/>
        <end position="200"/>
    </location>
</feature>
<dbReference type="KEGG" id="cdep:91090642"/>
<organism evidence="2 3">
    <name type="scientific">Cryptococcus depauperatus CBS 7841</name>
    <dbReference type="NCBI Taxonomy" id="1295531"/>
    <lineage>
        <taxon>Eukaryota</taxon>
        <taxon>Fungi</taxon>
        <taxon>Dikarya</taxon>
        <taxon>Basidiomycota</taxon>
        <taxon>Agaricomycotina</taxon>
        <taxon>Tremellomycetes</taxon>
        <taxon>Tremellales</taxon>
        <taxon>Cryptococcaceae</taxon>
        <taxon>Cryptococcus</taxon>
    </lineage>
</organism>
<keyword evidence="3" id="KW-1185">Reference proteome</keyword>
<dbReference type="Proteomes" id="UP000094043">
    <property type="component" value="Chromosome 8"/>
</dbReference>
<evidence type="ECO:0000313" key="3">
    <source>
        <dbReference type="Proteomes" id="UP000094043"/>
    </source>
</evidence>
<evidence type="ECO:0000313" key="2">
    <source>
        <dbReference type="EMBL" id="WVN91178.1"/>
    </source>
</evidence>
<reference evidence="2" key="2">
    <citation type="journal article" date="2022" name="Elife">
        <title>Obligate sexual reproduction of a homothallic fungus closely related to the Cryptococcus pathogenic species complex.</title>
        <authorList>
            <person name="Passer A.R."/>
            <person name="Clancey S.A."/>
            <person name="Shea T."/>
            <person name="David-Palma M."/>
            <person name="Averette A.F."/>
            <person name="Boekhout T."/>
            <person name="Porcel B.M."/>
            <person name="Nowrousian M."/>
            <person name="Cuomo C.A."/>
            <person name="Sun S."/>
            <person name="Heitman J."/>
            <person name="Coelho M.A."/>
        </authorList>
    </citation>
    <scope>NUCLEOTIDE SEQUENCE</scope>
    <source>
        <strain evidence="2">CBS 7841</strain>
    </source>
</reference>
<feature type="transmembrane region" description="Helical" evidence="1">
    <location>
        <begin position="43"/>
        <end position="69"/>
    </location>
</feature>
<feature type="transmembrane region" description="Helical" evidence="1">
    <location>
        <begin position="146"/>
        <end position="166"/>
    </location>
</feature>
<reference evidence="2" key="1">
    <citation type="submission" date="2016-06" db="EMBL/GenBank/DDBJ databases">
        <authorList>
            <person name="Cuomo C."/>
            <person name="Litvintseva A."/>
            <person name="Heitman J."/>
            <person name="Chen Y."/>
            <person name="Sun S."/>
            <person name="Springer D."/>
            <person name="Dromer F."/>
            <person name="Young S."/>
            <person name="Zeng Q."/>
            <person name="Chapman S."/>
            <person name="Gujja S."/>
            <person name="Saif S."/>
            <person name="Birren B."/>
        </authorList>
    </citation>
    <scope>NUCLEOTIDE SEQUENCE</scope>
    <source>
        <strain evidence="2">CBS 7841</strain>
    </source>
</reference>
<keyword evidence="1" id="KW-1133">Transmembrane helix</keyword>
<proteinExistence type="predicted"/>
<dbReference type="EMBL" id="CP143791">
    <property type="protein sequence ID" value="WVN91178.1"/>
    <property type="molecule type" value="Genomic_DNA"/>
</dbReference>
<feature type="transmembrane region" description="Helical" evidence="1">
    <location>
        <begin position="233"/>
        <end position="251"/>
    </location>
</feature>
<protein>
    <submittedName>
        <fullName evidence="2">Uncharacterized protein</fullName>
    </submittedName>
</protein>